<dbReference type="SUPFAM" id="SSF53335">
    <property type="entry name" value="S-adenosyl-L-methionine-dependent methyltransferases"/>
    <property type="match status" value="1"/>
</dbReference>
<evidence type="ECO:0000313" key="2">
    <source>
        <dbReference type="EMBL" id="QDZ14011.1"/>
    </source>
</evidence>
<dbReference type="EMBL" id="CP042305">
    <property type="protein sequence ID" value="QDZ14011.1"/>
    <property type="molecule type" value="Genomic_DNA"/>
</dbReference>
<gene>
    <name evidence="2" type="ORF">FPZ11_03740</name>
</gene>
<dbReference type="InterPro" id="IPR029063">
    <property type="entry name" value="SAM-dependent_MTases_sf"/>
</dbReference>
<dbReference type="Gene3D" id="3.40.50.150">
    <property type="entry name" value="Vaccinia Virus protein VP39"/>
    <property type="match status" value="1"/>
</dbReference>
<dbReference type="KEGG" id="huw:FPZ11_03740"/>
<dbReference type="Pfam" id="PF13847">
    <property type="entry name" value="Methyltransf_31"/>
    <property type="match status" value="1"/>
</dbReference>
<dbReference type="AlphaFoldDB" id="A0A5B8M1U2"/>
<evidence type="ECO:0000313" key="3">
    <source>
        <dbReference type="Proteomes" id="UP000320216"/>
    </source>
</evidence>
<dbReference type="GO" id="GO:0008168">
    <property type="term" value="F:methyltransferase activity"/>
    <property type="evidence" value="ECO:0007669"/>
    <property type="project" value="UniProtKB-KW"/>
</dbReference>
<dbReference type="InterPro" id="IPR025714">
    <property type="entry name" value="Methyltranfer_dom"/>
</dbReference>
<organism evidence="2 3">
    <name type="scientific">Humibacter ginsenosidimutans</name>
    <dbReference type="NCBI Taxonomy" id="2599293"/>
    <lineage>
        <taxon>Bacteria</taxon>
        <taxon>Bacillati</taxon>
        <taxon>Actinomycetota</taxon>
        <taxon>Actinomycetes</taxon>
        <taxon>Micrococcales</taxon>
        <taxon>Microbacteriaceae</taxon>
        <taxon>Humibacter</taxon>
    </lineage>
</organism>
<accession>A0A5B8M1U2</accession>
<name>A0A5B8M1U2_9MICO</name>
<dbReference type="RefSeq" id="WP_146318491.1">
    <property type="nucleotide sequence ID" value="NZ_CP042305.1"/>
</dbReference>
<proteinExistence type="predicted"/>
<keyword evidence="2" id="KW-0808">Transferase</keyword>
<dbReference type="GO" id="GO:0032259">
    <property type="term" value="P:methylation"/>
    <property type="evidence" value="ECO:0007669"/>
    <property type="project" value="UniProtKB-KW"/>
</dbReference>
<reference evidence="2 3" key="1">
    <citation type="submission" date="2019-07" db="EMBL/GenBank/DDBJ databases">
        <title>Full genome sequence of Humibacter sp. WJ7-1.</title>
        <authorList>
            <person name="Im W.-T."/>
        </authorList>
    </citation>
    <scope>NUCLEOTIDE SEQUENCE [LARGE SCALE GENOMIC DNA]</scope>
    <source>
        <strain evidence="2 3">WJ7-1</strain>
    </source>
</reference>
<sequence>MASHSDERYLHGHHASVLRSHSWRTAENSAAYLLPHLRPGLDVLDVGSGPGTITLDLARLVSPGRVIGIDAFELVVSNANGLAADNDLRNVEFRVGDAYALDFEDASFDVVHAHQVLQHLVDPVAALREFRRVLRPGGILAARDADYGTPAWYPVLDGIGEWLRIYVDAARSGGGEPLAGRRLKAWATAAGFEHVGATASVWAFSSDADREWWGLTWAERVTESSFATAAIENGHASVHELRDVSDAWREWAAASDGWFALTHGEIIARA</sequence>
<dbReference type="PANTHER" id="PTHR43591">
    <property type="entry name" value="METHYLTRANSFERASE"/>
    <property type="match status" value="1"/>
</dbReference>
<dbReference type="OrthoDB" id="9795634at2"/>
<keyword evidence="2" id="KW-0489">Methyltransferase</keyword>
<dbReference type="Proteomes" id="UP000320216">
    <property type="component" value="Chromosome"/>
</dbReference>
<dbReference type="PANTHER" id="PTHR43591:SF24">
    <property type="entry name" value="2-METHOXY-6-POLYPRENYL-1,4-BENZOQUINOL METHYLASE, MITOCHONDRIAL"/>
    <property type="match status" value="1"/>
</dbReference>
<dbReference type="CDD" id="cd02440">
    <property type="entry name" value="AdoMet_MTases"/>
    <property type="match status" value="1"/>
</dbReference>
<evidence type="ECO:0000259" key="1">
    <source>
        <dbReference type="Pfam" id="PF13847"/>
    </source>
</evidence>
<protein>
    <submittedName>
        <fullName evidence="2">Class I SAM-dependent methyltransferase</fullName>
    </submittedName>
</protein>
<keyword evidence="3" id="KW-1185">Reference proteome</keyword>
<feature type="domain" description="Methyltransferase" evidence="1">
    <location>
        <begin position="39"/>
        <end position="146"/>
    </location>
</feature>